<dbReference type="EMBL" id="JAUSXB010000001">
    <property type="protein sequence ID" value="MDQ0672934.1"/>
    <property type="molecule type" value="Genomic_DNA"/>
</dbReference>
<proteinExistence type="predicted"/>
<name>A0ABU0PI21_9MICC</name>
<keyword evidence="3" id="KW-1185">Reference proteome</keyword>
<comment type="caution">
    <text evidence="2">The sequence shown here is derived from an EMBL/GenBank/DDBJ whole genome shotgun (WGS) entry which is preliminary data.</text>
</comment>
<protein>
    <recommendedName>
        <fullName evidence="1">Siphovirus-type tail component C-terminal domain-containing protein</fullName>
    </recommendedName>
</protein>
<sequence>MLSFSVDTLAILNATNYVLTDVDGLDAPPYRVTASENAGEDGGSVGAAFYGSRLVTLSGIVSATNAADYHQARRNLAYMCRIRKDSYGYPTMTPFSFTTLDGVAYTFSGQIKGFKVETKRPTYGKFFISIVCPDPAIYGAAFTSGAVTRPSGGTVSFPLTFDTTFEFGTGTGGSASIYNYGNADVWPIITLRGVGTSPYIYSASRGKNMKLNYTTTLSSDVIVIDMKNKTIVLNGTTNLLSYKDVDSDWFSVEAGVVTSVQFNTSASSDGMTMEVTGNVAYVGI</sequence>
<dbReference type="Gene3D" id="2.60.120.860">
    <property type="match status" value="1"/>
</dbReference>
<reference evidence="2 3" key="1">
    <citation type="submission" date="2023-07" db="EMBL/GenBank/DDBJ databases">
        <title>Comparative genomics of wheat-associated soil bacteria to identify genetic determinants of phenazine resistance.</title>
        <authorList>
            <person name="Mouncey N."/>
        </authorList>
    </citation>
    <scope>NUCLEOTIDE SEQUENCE [LARGE SCALE GENOMIC DNA]</scope>
    <source>
        <strain evidence="2 3">W1I3</strain>
    </source>
</reference>
<dbReference type="Proteomes" id="UP001236806">
    <property type="component" value="Unassembled WGS sequence"/>
</dbReference>
<organism evidence="2 3">
    <name type="scientific">Pseudarthrobacter siccitolerans</name>
    <dbReference type="NCBI Taxonomy" id="861266"/>
    <lineage>
        <taxon>Bacteria</taxon>
        <taxon>Bacillati</taxon>
        <taxon>Actinomycetota</taxon>
        <taxon>Actinomycetes</taxon>
        <taxon>Micrococcales</taxon>
        <taxon>Micrococcaceae</taxon>
        <taxon>Pseudarthrobacter</taxon>
    </lineage>
</organism>
<dbReference type="InterPro" id="IPR054738">
    <property type="entry name" value="Siphovirus-type_tail_C"/>
</dbReference>
<evidence type="ECO:0000313" key="3">
    <source>
        <dbReference type="Proteomes" id="UP001236806"/>
    </source>
</evidence>
<accession>A0ABU0PI21</accession>
<dbReference type="Gene3D" id="2.40.30.200">
    <property type="match status" value="1"/>
</dbReference>
<evidence type="ECO:0000313" key="2">
    <source>
        <dbReference type="EMBL" id="MDQ0672934.1"/>
    </source>
</evidence>
<feature type="domain" description="Siphovirus-type tail component C-terminal" evidence="1">
    <location>
        <begin position="181"/>
        <end position="267"/>
    </location>
</feature>
<dbReference type="RefSeq" id="WP_306633642.1">
    <property type="nucleotide sequence ID" value="NZ_JAUSXB010000001.1"/>
</dbReference>
<gene>
    <name evidence="2" type="ORF">QFZ36_000495</name>
</gene>
<dbReference type="Pfam" id="PF22768">
    <property type="entry name" value="SPP1_Dit"/>
    <property type="match status" value="1"/>
</dbReference>
<evidence type="ECO:0000259" key="1">
    <source>
        <dbReference type="Pfam" id="PF22768"/>
    </source>
</evidence>